<reference key="2">
    <citation type="submission" date="2011-10" db="EMBL/GenBank/DDBJ databases">
        <title>The genome and transcriptome sequence of Clonorchis sinensis provide insights into the carcinogenic liver fluke.</title>
        <authorList>
            <person name="Wang X."/>
            <person name="Huang Y."/>
            <person name="Chen W."/>
            <person name="Liu H."/>
            <person name="Guo L."/>
            <person name="Chen Y."/>
            <person name="Luo F."/>
            <person name="Zhou W."/>
            <person name="Sun J."/>
            <person name="Mao Q."/>
            <person name="Liang P."/>
            <person name="Zhou C."/>
            <person name="Tian Y."/>
            <person name="Men J."/>
            <person name="Lv X."/>
            <person name="Huang L."/>
            <person name="Zhou J."/>
            <person name="Hu Y."/>
            <person name="Li R."/>
            <person name="Zhang F."/>
            <person name="Lei H."/>
            <person name="Li X."/>
            <person name="Hu X."/>
            <person name="Liang C."/>
            <person name="Xu J."/>
            <person name="Wu Z."/>
            <person name="Yu X."/>
        </authorList>
    </citation>
    <scope>NUCLEOTIDE SEQUENCE</scope>
    <source>
        <strain>Henan</strain>
    </source>
</reference>
<protein>
    <recommendedName>
        <fullName evidence="7">Battenin</fullName>
    </recommendedName>
</protein>
<dbReference type="GO" id="GO:0012505">
    <property type="term" value="C:endomembrane system"/>
    <property type="evidence" value="ECO:0007669"/>
    <property type="project" value="UniProtKB-SubCell"/>
</dbReference>
<keyword evidence="4 7" id="KW-0812">Transmembrane</keyword>
<feature type="transmembrane region" description="Helical" evidence="7">
    <location>
        <begin position="215"/>
        <end position="232"/>
    </location>
</feature>
<dbReference type="PANTHER" id="PTHR10981:SF0">
    <property type="entry name" value="BATTENIN"/>
    <property type="match status" value="1"/>
</dbReference>
<name>G7YCV5_CLOSI</name>
<dbReference type="Proteomes" id="UP000008909">
    <property type="component" value="Unassembled WGS sequence"/>
</dbReference>
<evidence type="ECO:0000256" key="5">
    <source>
        <dbReference type="ARBA" id="ARBA00022989"/>
    </source>
</evidence>
<reference evidence="8" key="1">
    <citation type="journal article" date="2011" name="Genome Biol.">
        <title>The draft genome of the carcinogenic human liver fluke Clonorchis sinensis.</title>
        <authorList>
            <person name="Wang X."/>
            <person name="Chen W."/>
            <person name="Huang Y."/>
            <person name="Sun J."/>
            <person name="Men J."/>
            <person name="Liu H."/>
            <person name="Luo F."/>
            <person name="Guo L."/>
            <person name="Lv X."/>
            <person name="Deng C."/>
            <person name="Zhou C."/>
            <person name="Fan Y."/>
            <person name="Li X."/>
            <person name="Huang L."/>
            <person name="Hu Y."/>
            <person name="Liang C."/>
            <person name="Hu X."/>
            <person name="Xu J."/>
            <person name="Yu X."/>
        </authorList>
    </citation>
    <scope>NUCLEOTIDE SEQUENCE [LARGE SCALE GENOMIC DNA]</scope>
    <source>
        <strain evidence="8">Henan</strain>
    </source>
</reference>
<dbReference type="PANTHER" id="PTHR10981">
    <property type="entry name" value="BATTENIN"/>
    <property type="match status" value="1"/>
</dbReference>
<organism evidence="8 9">
    <name type="scientific">Clonorchis sinensis</name>
    <name type="common">Chinese liver fluke</name>
    <dbReference type="NCBI Taxonomy" id="79923"/>
    <lineage>
        <taxon>Eukaryota</taxon>
        <taxon>Metazoa</taxon>
        <taxon>Spiralia</taxon>
        <taxon>Lophotrochozoa</taxon>
        <taxon>Platyhelminthes</taxon>
        <taxon>Trematoda</taxon>
        <taxon>Digenea</taxon>
        <taxon>Opisthorchiida</taxon>
        <taxon>Opisthorchiata</taxon>
        <taxon>Opisthorchiidae</taxon>
        <taxon>Clonorchis</taxon>
    </lineage>
</organism>
<comment type="subcellular location">
    <subcellularLocation>
        <location evidence="1">Endomembrane system</location>
        <topology evidence="1">Multi-pass membrane protein</topology>
    </subcellularLocation>
    <subcellularLocation>
        <location evidence="7">Lysosome membrane</location>
        <topology evidence="7">Multi-pass membrane protein</topology>
    </subcellularLocation>
</comment>
<keyword evidence="7" id="KW-0458">Lysosome</keyword>
<dbReference type="GO" id="GO:0007040">
    <property type="term" value="P:lysosome organization"/>
    <property type="evidence" value="ECO:0007669"/>
    <property type="project" value="TreeGrafter"/>
</dbReference>
<dbReference type="AlphaFoldDB" id="G7YCV5"/>
<dbReference type="EMBL" id="DF143080">
    <property type="protein sequence ID" value="GAA50789.1"/>
    <property type="molecule type" value="Genomic_DNA"/>
</dbReference>
<evidence type="ECO:0000313" key="8">
    <source>
        <dbReference type="EMBL" id="GAA50789.1"/>
    </source>
</evidence>
<dbReference type="InterPro" id="IPR018460">
    <property type="entry name" value="Battenin_disease_Cln3_subgr"/>
</dbReference>
<feature type="transmembrane region" description="Helical" evidence="7">
    <location>
        <begin position="339"/>
        <end position="361"/>
    </location>
</feature>
<keyword evidence="9" id="KW-1185">Reference proteome</keyword>
<dbReference type="PRINTS" id="PR01315">
    <property type="entry name" value="BATTENIN"/>
</dbReference>
<gene>
    <name evidence="8" type="ORF">CLF_105044</name>
</gene>
<dbReference type="InterPro" id="IPR003492">
    <property type="entry name" value="Battenin_disease_Cln3"/>
</dbReference>
<dbReference type="SUPFAM" id="SSF103473">
    <property type="entry name" value="MFS general substrate transporter"/>
    <property type="match status" value="1"/>
</dbReference>
<feature type="transmembrane region" description="Helical" evidence="7">
    <location>
        <begin position="304"/>
        <end position="327"/>
    </location>
</feature>
<keyword evidence="3" id="KW-0813">Transport</keyword>
<evidence type="ECO:0000256" key="6">
    <source>
        <dbReference type="ARBA" id="ARBA00023136"/>
    </source>
</evidence>
<feature type="transmembrane region" description="Helical" evidence="7">
    <location>
        <begin position="104"/>
        <end position="123"/>
    </location>
</feature>
<dbReference type="Pfam" id="PF02487">
    <property type="entry name" value="CLN3"/>
    <property type="match status" value="1"/>
</dbReference>
<feature type="transmembrane region" description="Helical" evidence="7">
    <location>
        <begin position="20"/>
        <end position="38"/>
    </location>
</feature>
<dbReference type="PIRSF" id="PIRSF015974">
    <property type="entry name" value="CLN3_BTN1"/>
    <property type="match status" value="1"/>
</dbReference>
<sequence length="372" mass="42175">MTVKLIAPLFIHRLHFHLKILLTCALALNSFIVVSFSTSMTMSIVGILSASLSCGIGDVSFLSMTAFFHRNCVSAWSSGTGAAGLIGALSYAALTSALSPETTLLLVTMVPVSLLLVYFFLLARPDHPKFHVQCRCFRRNYDTLMEVEPGFDGQLRTIRSDNPEEYEVYMRDSQSRTGLNNENASDDWPIVPADNVDLQQQHPSLKVKLRILKDLAGLLIFLSLVYFFEYIINQSLFELLIFTNTISEAEQYRWYQVLYQTGVFISRSSVNLIQLKRTWIMAILQALNFVLCLTQVIYRYIPNIWIMFFIILYEGCLGGLSYVNTFYRILQETTPAYREYAMASATISDSIGITFAGFLAIPLRNWLCQLAK</sequence>
<evidence type="ECO:0000313" key="9">
    <source>
        <dbReference type="Proteomes" id="UP000008909"/>
    </source>
</evidence>
<evidence type="ECO:0000256" key="4">
    <source>
        <dbReference type="ARBA" id="ARBA00022692"/>
    </source>
</evidence>
<feature type="transmembrane region" description="Helical" evidence="7">
    <location>
        <begin position="44"/>
        <end position="68"/>
    </location>
</feature>
<evidence type="ECO:0000256" key="2">
    <source>
        <dbReference type="ARBA" id="ARBA00007467"/>
    </source>
</evidence>
<keyword evidence="5 7" id="KW-1133">Transmembrane helix</keyword>
<evidence type="ECO:0000256" key="1">
    <source>
        <dbReference type="ARBA" id="ARBA00004127"/>
    </source>
</evidence>
<proteinExistence type="inferred from homology"/>
<accession>G7YCV5</accession>
<keyword evidence="6 7" id="KW-0472">Membrane</keyword>
<evidence type="ECO:0000256" key="3">
    <source>
        <dbReference type="ARBA" id="ARBA00022448"/>
    </source>
</evidence>
<dbReference type="GO" id="GO:0051453">
    <property type="term" value="P:regulation of intracellular pH"/>
    <property type="evidence" value="ECO:0007669"/>
    <property type="project" value="TreeGrafter"/>
</dbReference>
<feature type="transmembrane region" description="Helical" evidence="7">
    <location>
        <begin position="279"/>
        <end position="298"/>
    </location>
</feature>
<evidence type="ECO:0000256" key="7">
    <source>
        <dbReference type="RuleBase" id="RU361113"/>
    </source>
</evidence>
<dbReference type="GO" id="GO:0005765">
    <property type="term" value="C:lysosomal membrane"/>
    <property type="evidence" value="ECO:0007669"/>
    <property type="project" value="UniProtKB-SubCell"/>
</dbReference>
<dbReference type="Gene3D" id="1.20.1250.20">
    <property type="entry name" value="MFS general substrate transporter like domains"/>
    <property type="match status" value="1"/>
</dbReference>
<comment type="similarity">
    <text evidence="2 7">Belongs to the battenin family.</text>
</comment>
<feature type="transmembrane region" description="Helical" evidence="7">
    <location>
        <begin position="80"/>
        <end position="98"/>
    </location>
</feature>
<dbReference type="InterPro" id="IPR036259">
    <property type="entry name" value="MFS_trans_sf"/>
</dbReference>